<evidence type="ECO:0000256" key="1">
    <source>
        <dbReference type="SAM" id="MobiDB-lite"/>
    </source>
</evidence>
<dbReference type="Proteomes" id="UP001597474">
    <property type="component" value="Unassembled WGS sequence"/>
</dbReference>
<dbReference type="InterPro" id="IPR006311">
    <property type="entry name" value="TAT_signal"/>
</dbReference>
<name>A0ABW5U0W9_9RHOB</name>
<accession>A0ABW5U0W9</accession>
<reference evidence="3" key="1">
    <citation type="journal article" date="2019" name="Int. J. Syst. Evol. Microbiol.">
        <title>The Global Catalogue of Microorganisms (GCM) 10K type strain sequencing project: providing services to taxonomists for standard genome sequencing and annotation.</title>
        <authorList>
            <consortium name="The Broad Institute Genomics Platform"/>
            <consortium name="The Broad Institute Genome Sequencing Center for Infectious Disease"/>
            <person name="Wu L."/>
            <person name="Ma J."/>
        </authorList>
    </citation>
    <scope>NUCLEOTIDE SEQUENCE [LARGE SCALE GENOMIC DNA]</scope>
    <source>
        <strain evidence="3">TISTR 2562</strain>
    </source>
</reference>
<proteinExistence type="predicted"/>
<dbReference type="NCBIfam" id="TIGR01409">
    <property type="entry name" value="TAT_signal_seq"/>
    <property type="match status" value="1"/>
</dbReference>
<sequence>MRDDKHGDKGNGTGTAACDKKGTSRRSFLKLAGTALPGAAVVVAARPDTAQAAPVDLSSSRLQDTEHTRAYLKSARF</sequence>
<comment type="caution">
    <text evidence="2">The sequence shown here is derived from an EMBL/GenBank/DDBJ whole genome shotgun (WGS) entry which is preliminary data.</text>
</comment>
<keyword evidence="3" id="KW-1185">Reference proteome</keyword>
<protein>
    <submittedName>
        <fullName evidence="2">Twin-arginine translocation signal domain-containing protein</fullName>
    </submittedName>
</protein>
<evidence type="ECO:0000313" key="3">
    <source>
        <dbReference type="Proteomes" id="UP001597474"/>
    </source>
</evidence>
<dbReference type="PROSITE" id="PS51318">
    <property type="entry name" value="TAT"/>
    <property type="match status" value="1"/>
</dbReference>
<evidence type="ECO:0000313" key="2">
    <source>
        <dbReference type="EMBL" id="MFD2739444.1"/>
    </source>
</evidence>
<dbReference type="RefSeq" id="WP_386373076.1">
    <property type="nucleotide sequence ID" value="NZ_JBHUMP010000005.1"/>
</dbReference>
<feature type="region of interest" description="Disordered" evidence="1">
    <location>
        <begin position="1"/>
        <end position="21"/>
    </location>
</feature>
<gene>
    <name evidence="2" type="ORF">ACFSUD_07695</name>
</gene>
<dbReference type="EMBL" id="JBHUMP010000005">
    <property type="protein sequence ID" value="MFD2739444.1"/>
    <property type="molecule type" value="Genomic_DNA"/>
</dbReference>
<dbReference type="InterPro" id="IPR019546">
    <property type="entry name" value="TAT_signal_bac_arc"/>
</dbReference>
<organism evidence="2 3">
    <name type="scientific">Sulfitobacter aestuarii</name>
    <dbReference type="NCBI Taxonomy" id="2161676"/>
    <lineage>
        <taxon>Bacteria</taxon>
        <taxon>Pseudomonadati</taxon>
        <taxon>Pseudomonadota</taxon>
        <taxon>Alphaproteobacteria</taxon>
        <taxon>Rhodobacterales</taxon>
        <taxon>Roseobacteraceae</taxon>
        <taxon>Sulfitobacter</taxon>
    </lineage>
</organism>